<feature type="domain" description="Isochorismatase-like" evidence="1">
    <location>
        <begin position="9"/>
        <end position="165"/>
    </location>
</feature>
<name>A0A1T4W4V6_9FIRM</name>
<accession>A0A1T4W4V6</accession>
<dbReference type="Pfam" id="PF00857">
    <property type="entry name" value="Isochorismatase"/>
    <property type="match status" value="1"/>
</dbReference>
<dbReference type="Gene3D" id="3.40.50.850">
    <property type="entry name" value="Isochorismatase-like"/>
    <property type="match status" value="1"/>
</dbReference>
<dbReference type="SUPFAM" id="SSF52499">
    <property type="entry name" value="Isochorismatase-like hydrolases"/>
    <property type="match status" value="1"/>
</dbReference>
<keyword evidence="3" id="KW-1185">Reference proteome</keyword>
<dbReference type="InterPro" id="IPR000868">
    <property type="entry name" value="Isochorismatase-like_dom"/>
</dbReference>
<dbReference type="AlphaFoldDB" id="A0A1T4W4V6"/>
<reference evidence="2 3" key="1">
    <citation type="submission" date="2017-02" db="EMBL/GenBank/DDBJ databases">
        <authorList>
            <person name="Peterson S.W."/>
        </authorList>
    </citation>
    <scope>NUCLEOTIDE SEQUENCE [LARGE SCALE GENOMIC DNA]</scope>
    <source>
        <strain evidence="2 3">ATCC 35992</strain>
    </source>
</reference>
<dbReference type="Proteomes" id="UP000190814">
    <property type="component" value="Unassembled WGS sequence"/>
</dbReference>
<dbReference type="InterPro" id="IPR036380">
    <property type="entry name" value="Isochorismatase-like_sf"/>
</dbReference>
<gene>
    <name evidence="2" type="ORF">SAMN02745111_02316</name>
</gene>
<dbReference type="EMBL" id="FUXZ01000018">
    <property type="protein sequence ID" value="SKA72263.1"/>
    <property type="molecule type" value="Genomic_DNA"/>
</dbReference>
<organism evidence="2 3">
    <name type="scientific">Eubacterium uniforme</name>
    <dbReference type="NCBI Taxonomy" id="39495"/>
    <lineage>
        <taxon>Bacteria</taxon>
        <taxon>Bacillati</taxon>
        <taxon>Bacillota</taxon>
        <taxon>Clostridia</taxon>
        <taxon>Eubacteriales</taxon>
        <taxon>Eubacteriaceae</taxon>
        <taxon>Eubacterium</taxon>
    </lineage>
</organism>
<proteinExistence type="predicted"/>
<dbReference type="PANTHER" id="PTHR14119:SF3">
    <property type="entry name" value="ISOCHORISMATASE DOMAIN-CONTAINING PROTEIN 2"/>
    <property type="match status" value="1"/>
</dbReference>
<dbReference type="STRING" id="39495.SAMN02745111_02316"/>
<evidence type="ECO:0000259" key="1">
    <source>
        <dbReference type="Pfam" id="PF00857"/>
    </source>
</evidence>
<evidence type="ECO:0000313" key="2">
    <source>
        <dbReference type="EMBL" id="SKA72263.1"/>
    </source>
</evidence>
<sequence>MKITKDNATLLVIDVQEKLVPAMSEPEKCVDNTAKLIEGARILGLPIVVSEQYPQGLGSTVPAIREVLDKEIDGTIIPANIIAKRAFSCLDEEKIINELEKVDRDYVLVCGIESHICVLQTIMDLSEKGFIPVLVEDCVFSRKENDKTQAIKRAAMEGAIVTTYESILFELLGSSTAPEFKAISKLIK</sequence>
<dbReference type="InterPro" id="IPR050993">
    <property type="entry name" value="Isochorismatase_domain"/>
</dbReference>
<dbReference type="PANTHER" id="PTHR14119">
    <property type="entry name" value="HYDROLASE"/>
    <property type="match status" value="1"/>
</dbReference>
<dbReference type="RefSeq" id="WP_078767141.1">
    <property type="nucleotide sequence ID" value="NZ_FUXZ01000018.1"/>
</dbReference>
<dbReference type="OrthoDB" id="9789777at2"/>
<protein>
    <submittedName>
        <fullName evidence="2">Nicotinamidase-related amidase</fullName>
    </submittedName>
</protein>
<evidence type="ECO:0000313" key="3">
    <source>
        <dbReference type="Proteomes" id="UP000190814"/>
    </source>
</evidence>